<name>A0ABT1GV77_9NOCA</name>
<dbReference type="SUPFAM" id="SSF51445">
    <property type="entry name" value="(Trans)glycosidases"/>
    <property type="match status" value="1"/>
</dbReference>
<keyword evidence="3" id="KW-1185">Reference proteome</keyword>
<gene>
    <name evidence="2" type="ORF">LX12_000044</name>
</gene>
<evidence type="ECO:0000256" key="1">
    <source>
        <dbReference type="SAM" id="MobiDB-lite"/>
    </source>
</evidence>
<organism evidence="2 3">
    <name type="scientific">Williamsia serinedens</name>
    <dbReference type="NCBI Taxonomy" id="391736"/>
    <lineage>
        <taxon>Bacteria</taxon>
        <taxon>Bacillati</taxon>
        <taxon>Actinomycetota</taxon>
        <taxon>Actinomycetes</taxon>
        <taxon>Mycobacteriales</taxon>
        <taxon>Nocardiaceae</taxon>
        <taxon>Williamsia</taxon>
    </lineage>
</organism>
<feature type="region of interest" description="Disordered" evidence="1">
    <location>
        <begin position="369"/>
        <end position="396"/>
    </location>
</feature>
<protein>
    <submittedName>
        <fullName evidence="2">LGFP repeat-containing protein</fullName>
    </submittedName>
</protein>
<dbReference type="RefSeq" id="WP_253652515.1">
    <property type="nucleotide sequence ID" value="NZ_BAAAOE010000004.1"/>
</dbReference>
<proteinExistence type="predicted"/>
<accession>A0ABT1GV77</accession>
<reference evidence="2 3" key="1">
    <citation type="submission" date="2022-06" db="EMBL/GenBank/DDBJ databases">
        <title>Genomic Encyclopedia of Archaeal and Bacterial Type Strains, Phase II (KMG-II): from individual species to whole genera.</title>
        <authorList>
            <person name="Goeker M."/>
        </authorList>
    </citation>
    <scope>NUCLEOTIDE SEQUENCE [LARGE SCALE GENOMIC DNA]</scope>
    <source>
        <strain evidence="2 3">DSM 45037</strain>
    </source>
</reference>
<dbReference type="Proteomes" id="UP001205740">
    <property type="component" value="Unassembled WGS sequence"/>
</dbReference>
<evidence type="ECO:0000313" key="3">
    <source>
        <dbReference type="Proteomes" id="UP001205740"/>
    </source>
</evidence>
<dbReference type="InterPro" id="IPR017853">
    <property type="entry name" value="GH"/>
</dbReference>
<dbReference type="Gene3D" id="3.20.20.80">
    <property type="entry name" value="Glycosidases"/>
    <property type="match status" value="1"/>
</dbReference>
<sequence length="418" mass="44913">MTDTLFADVSYYQPPVDDTYPYPILSIRANDGTFRDPNFPRNYSWVRRSLDSGRLTVGIVYCYVRPNWQETAATLRDQVDRNGGLHPRVVLMLDVESGGNPAGDASDWINRTYWDLVAYCGGNARRVIGYANAADFASMWRTRPPGLRVIGAGYGSNPDLPGQIAHQYTDGQGWGGGLPEGAPPFGNCDMNSADGLSAEQFAAACGIGGPPAPNEIDEAARIAAAWIGRRITPGEIVCPDGLGRFAEFEHAHVYWSPTMPRTPDGRVHAQPIPHDGLFEAWAALGFERGPLGYPAGPHTVVDGGGVQPFLGGVLFRQNGSRSGHWTHGAIGARYALLGAQAGDLGWPVSDEYADGDGRRQDFEHGSLRWTAGSGVTPVAPAPGPGPGAPPRPSPGLWDRLRQALRRLLTRTRPPRAGA</sequence>
<dbReference type="EMBL" id="JAMTCG010000001">
    <property type="protein sequence ID" value="MCP2158880.1"/>
    <property type="molecule type" value="Genomic_DNA"/>
</dbReference>
<feature type="compositionally biased region" description="Pro residues" evidence="1">
    <location>
        <begin position="379"/>
        <end position="393"/>
    </location>
</feature>
<comment type="caution">
    <text evidence="2">The sequence shown here is derived from an EMBL/GenBank/DDBJ whole genome shotgun (WGS) entry which is preliminary data.</text>
</comment>
<dbReference type="InterPro" id="IPR013207">
    <property type="entry name" value="LGFP"/>
</dbReference>
<dbReference type="Pfam" id="PF08310">
    <property type="entry name" value="LGFP"/>
    <property type="match status" value="3"/>
</dbReference>
<evidence type="ECO:0000313" key="2">
    <source>
        <dbReference type="EMBL" id="MCP2158880.1"/>
    </source>
</evidence>